<name>A0A9D1CWE2_9FIRM</name>
<evidence type="ECO:0000313" key="1">
    <source>
        <dbReference type="EMBL" id="HIQ82686.1"/>
    </source>
</evidence>
<accession>A0A9D1CWE2</accession>
<protein>
    <submittedName>
        <fullName evidence="1">Uncharacterized protein</fullName>
    </submittedName>
</protein>
<comment type="caution">
    <text evidence="1">The sequence shown here is derived from an EMBL/GenBank/DDBJ whole genome shotgun (WGS) entry which is preliminary data.</text>
</comment>
<proteinExistence type="predicted"/>
<organism evidence="1 2">
    <name type="scientific">Candidatus Pullichristensenella stercorigallinarum</name>
    <dbReference type="NCBI Taxonomy" id="2840909"/>
    <lineage>
        <taxon>Bacteria</taxon>
        <taxon>Bacillati</taxon>
        <taxon>Bacillota</taxon>
        <taxon>Clostridia</taxon>
        <taxon>Candidatus Pullichristensenella</taxon>
    </lineage>
</organism>
<dbReference type="EMBL" id="DVFZ01000060">
    <property type="protein sequence ID" value="HIQ82686.1"/>
    <property type="molecule type" value="Genomic_DNA"/>
</dbReference>
<sequence>MKAGRKLANAARPALAPIVNEAHAPSGTGRMGFGTSARDSCEEYLKNHIVKYQMDAYSIKNESIRSLLRKLRRAFAMGLLRQTSQRHLDDSFRPLTKDSQIILERGENPKGEE</sequence>
<reference evidence="1" key="1">
    <citation type="submission" date="2020-10" db="EMBL/GenBank/DDBJ databases">
        <authorList>
            <person name="Gilroy R."/>
        </authorList>
    </citation>
    <scope>NUCLEOTIDE SEQUENCE</scope>
    <source>
        <strain evidence="1">ChiSjej6B24-2974</strain>
    </source>
</reference>
<reference evidence="1" key="2">
    <citation type="journal article" date="2021" name="PeerJ">
        <title>Extensive microbial diversity within the chicken gut microbiome revealed by metagenomics and culture.</title>
        <authorList>
            <person name="Gilroy R."/>
            <person name="Ravi A."/>
            <person name="Getino M."/>
            <person name="Pursley I."/>
            <person name="Horton D.L."/>
            <person name="Alikhan N.F."/>
            <person name="Baker D."/>
            <person name="Gharbi K."/>
            <person name="Hall N."/>
            <person name="Watson M."/>
            <person name="Adriaenssens E.M."/>
            <person name="Foster-Nyarko E."/>
            <person name="Jarju S."/>
            <person name="Secka A."/>
            <person name="Antonio M."/>
            <person name="Oren A."/>
            <person name="Chaudhuri R.R."/>
            <person name="La Ragione R."/>
            <person name="Hildebrand F."/>
            <person name="Pallen M.J."/>
        </authorList>
    </citation>
    <scope>NUCLEOTIDE SEQUENCE</scope>
    <source>
        <strain evidence="1">ChiSjej6B24-2974</strain>
    </source>
</reference>
<gene>
    <name evidence="1" type="ORF">IAA52_06235</name>
</gene>
<evidence type="ECO:0000313" key="2">
    <source>
        <dbReference type="Proteomes" id="UP000824260"/>
    </source>
</evidence>
<dbReference type="Proteomes" id="UP000824260">
    <property type="component" value="Unassembled WGS sequence"/>
</dbReference>
<dbReference type="AlphaFoldDB" id="A0A9D1CWE2"/>